<reference evidence="1" key="1">
    <citation type="journal article" date="2021" name="Proc. Natl. Acad. Sci. U.S.A.">
        <title>A Catalog of Tens of Thousands of Viruses from Human Metagenomes Reveals Hidden Associations with Chronic Diseases.</title>
        <authorList>
            <person name="Tisza M.J."/>
            <person name="Buck C.B."/>
        </authorList>
    </citation>
    <scope>NUCLEOTIDE SEQUENCE</scope>
    <source>
        <strain evidence="1">Ct3mI7</strain>
    </source>
</reference>
<sequence length="151" mass="17121">MKVQVDYEDAMVSINEMINRMPKQLQENERIVLRKIGSIVRGKVVQFLHNSDVELRAKQIMPSNYDGSRPYIHMKDDVKFAVKKDKRGNLYVSVKGGKHTGYKWAAVDTGHIARDGATFVPGLNFISRAMIASEGEIERMIDDLVRKVVDG</sequence>
<protein>
    <submittedName>
        <fullName evidence="1">Type I neck protein</fullName>
    </submittedName>
</protein>
<proteinExistence type="predicted"/>
<name>A0A8S5QJ26_9CAUD</name>
<dbReference type="EMBL" id="BK015664">
    <property type="protein sequence ID" value="DAE18801.1"/>
    <property type="molecule type" value="Genomic_DNA"/>
</dbReference>
<organism evidence="1">
    <name type="scientific">Myoviridae sp. ct3mI7</name>
    <dbReference type="NCBI Taxonomy" id="2825028"/>
    <lineage>
        <taxon>Viruses</taxon>
        <taxon>Duplodnaviria</taxon>
        <taxon>Heunggongvirae</taxon>
        <taxon>Uroviricota</taxon>
        <taxon>Caudoviricetes</taxon>
    </lineage>
</organism>
<accession>A0A8S5QJ26</accession>
<evidence type="ECO:0000313" key="1">
    <source>
        <dbReference type="EMBL" id="DAE18801.1"/>
    </source>
</evidence>